<dbReference type="InterPro" id="IPR002611">
    <property type="entry name" value="IstB_ATP-bd"/>
</dbReference>
<dbReference type="Pfam" id="PF01695">
    <property type="entry name" value="IstB_IS21"/>
    <property type="match status" value="1"/>
</dbReference>
<evidence type="ECO:0000259" key="4">
    <source>
        <dbReference type="SMART" id="SM00382"/>
    </source>
</evidence>
<keyword evidence="2" id="KW-0547">Nucleotide-binding</keyword>
<dbReference type="NCBIfam" id="NF038214">
    <property type="entry name" value="IS21_help_AAA"/>
    <property type="match status" value="1"/>
</dbReference>
<dbReference type="STRING" id="623280.SAMN05660226_02291"/>
<reference evidence="5 6" key="1">
    <citation type="submission" date="2017-02" db="EMBL/GenBank/DDBJ databases">
        <authorList>
            <person name="Peterson S.W."/>
        </authorList>
    </citation>
    <scope>NUCLEOTIDE SEQUENCE [LARGE SCALE GENOMIC DNA]</scope>
    <source>
        <strain evidence="5 6">DSM 22899</strain>
    </source>
</reference>
<evidence type="ECO:0000313" key="5">
    <source>
        <dbReference type="EMBL" id="SKB62337.1"/>
    </source>
</evidence>
<dbReference type="InterPro" id="IPR003593">
    <property type="entry name" value="AAA+_ATPase"/>
</dbReference>
<comment type="similarity">
    <text evidence="1">Belongs to the IS21/IS1162 putative ATP-binding protein family.</text>
</comment>
<dbReference type="Gene3D" id="3.40.50.300">
    <property type="entry name" value="P-loop containing nucleotide triphosphate hydrolases"/>
    <property type="match status" value="1"/>
</dbReference>
<dbReference type="PANTHER" id="PTHR30050">
    <property type="entry name" value="CHROMOSOMAL REPLICATION INITIATOR PROTEIN DNAA"/>
    <property type="match status" value="1"/>
</dbReference>
<gene>
    <name evidence="5" type="ORF">SAMN05660226_02291</name>
</gene>
<dbReference type="GO" id="GO:0006260">
    <property type="term" value="P:DNA replication"/>
    <property type="evidence" value="ECO:0007669"/>
    <property type="project" value="TreeGrafter"/>
</dbReference>
<organism evidence="5 6">
    <name type="scientific">Parapedobacter luteus</name>
    <dbReference type="NCBI Taxonomy" id="623280"/>
    <lineage>
        <taxon>Bacteria</taxon>
        <taxon>Pseudomonadati</taxon>
        <taxon>Bacteroidota</taxon>
        <taxon>Sphingobacteriia</taxon>
        <taxon>Sphingobacteriales</taxon>
        <taxon>Sphingobacteriaceae</taxon>
        <taxon>Parapedobacter</taxon>
    </lineage>
</organism>
<dbReference type="InterPro" id="IPR028350">
    <property type="entry name" value="DNAC/IstB-like"/>
</dbReference>
<accession>A0A1T5CSE9</accession>
<dbReference type="PANTHER" id="PTHR30050:SF4">
    <property type="entry name" value="ATP-BINDING PROTEIN RV3427C IN INSERTION SEQUENCE-RELATED"/>
    <property type="match status" value="1"/>
</dbReference>
<evidence type="ECO:0000256" key="1">
    <source>
        <dbReference type="ARBA" id="ARBA00008059"/>
    </source>
</evidence>
<dbReference type="GO" id="GO:0005524">
    <property type="term" value="F:ATP binding"/>
    <property type="evidence" value="ECO:0007669"/>
    <property type="project" value="UniProtKB-KW"/>
</dbReference>
<name>A0A1T5CSE9_9SPHI</name>
<evidence type="ECO:0000256" key="3">
    <source>
        <dbReference type="ARBA" id="ARBA00022840"/>
    </source>
</evidence>
<sequence length="242" mass="26969">MNNEATLQQLKELKLRGMAAAYAGQLELPVDRQLEAHELMAHLTQSEALNRKSERAATYLRMAGLRLPAQPESVICSQERNLSKQQLATLLEGTYIRQAQPVLISGPAGAGKSHLACALGYQACSQGYKTLYMNMNKLIEKITMAKLEGTYLNLLAKMERIPLIILDDFGLQVMPTEVKLALLQIMEDRYERKSIIVASQMPVGSYHDYLNDPAVADAFLDRLTANAHRIELKGDSLRGKKL</sequence>
<dbReference type="RefSeq" id="WP_079716990.1">
    <property type="nucleotide sequence ID" value="NZ_FUYS01000005.1"/>
</dbReference>
<dbReference type="PIRSF" id="PIRSF003073">
    <property type="entry name" value="DNAC_TnpB_IstB"/>
    <property type="match status" value="1"/>
</dbReference>
<dbReference type="AlphaFoldDB" id="A0A1T5CSE9"/>
<evidence type="ECO:0000256" key="2">
    <source>
        <dbReference type="ARBA" id="ARBA00022741"/>
    </source>
</evidence>
<evidence type="ECO:0000313" key="6">
    <source>
        <dbReference type="Proteomes" id="UP000190541"/>
    </source>
</evidence>
<proteinExistence type="inferred from homology"/>
<protein>
    <submittedName>
        <fullName evidence="5">DNA replication protein DnaC</fullName>
    </submittedName>
</protein>
<dbReference type="InterPro" id="IPR027417">
    <property type="entry name" value="P-loop_NTPase"/>
</dbReference>
<dbReference type="SMART" id="SM00382">
    <property type="entry name" value="AAA"/>
    <property type="match status" value="1"/>
</dbReference>
<dbReference type="CDD" id="cd00009">
    <property type="entry name" value="AAA"/>
    <property type="match status" value="1"/>
</dbReference>
<dbReference type="SUPFAM" id="SSF52540">
    <property type="entry name" value="P-loop containing nucleoside triphosphate hydrolases"/>
    <property type="match status" value="1"/>
</dbReference>
<keyword evidence="6" id="KW-1185">Reference proteome</keyword>
<dbReference type="OrthoDB" id="8064373at2"/>
<dbReference type="Proteomes" id="UP000190541">
    <property type="component" value="Unassembled WGS sequence"/>
</dbReference>
<keyword evidence="3" id="KW-0067">ATP-binding</keyword>
<feature type="domain" description="AAA+ ATPase" evidence="4">
    <location>
        <begin position="98"/>
        <end position="231"/>
    </location>
</feature>
<dbReference type="EMBL" id="FUYS01000005">
    <property type="protein sequence ID" value="SKB62337.1"/>
    <property type="molecule type" value="Genomic_DNA"/>
</dbReference>
<dbReference type="InterPro" id="IPR047661">
    <property type="entry name" value="IstB"/>
</dbReference>